<sequence>MLSLPRSPVSAYDECRSPSLRSIYSSLAISPTTMYERRHCLLKKAPSIFNLSRKISKVKRSGWTLLFAIAAIALCFQSHWTELWFGARAQDSISAKDLEDLGTVSPGVKSFVSRSFFPSSMVEYLIPRRDLQVYSSTAYYQHFSMDYDPRLAPSLWLNVFGHSYSGKINPRFKLPFSWSSWVDFDSGIESAVNQVEHKLTCGAFKRLYKIDHELTRCEDKRGKKMAKFVGYQTESLSGEARRYIGSSYMKFSAPPPERVMFLGVILEGALIIPVDKTRSPSNGDLFDLAELSGLYIQNEMARSGLSAFDVIKEGVSHKRQVAMVSRKVSGGFEDTAGIGAPENITTDITRIVSHETTEAADLVHLTKNEFFWDTNAKLTELKVEAGELDLDMRLLCAMERELAIAPNFTKYFHEAPISGKPGGGHHFDWRFFKSAQLSDYERQAALHRMTRAWLRFVETAGLRSWLAHGTLLGWYWNGLNMPWDGDVDVQITMESLYKLAREYNQTLVVDYTSTKGEDSTMALNAAVGSYLIDVGPSFFSRLRTNGENTIDARFIDTATGLYVDITALAFTDASQPDGAMTKANRRELNALLDENFSGREATLRNDPAYQNRLSSVHSELFSRQELFNCRNNHFYALSELSPLVPTLFEGVRSVIPRQFEPMLKREYKRGLTNLEFDEYQFKPVYRLWIPKTVCPNDRTGGEECGKRIASRRTNRDTKVELMITGAYVENHYREKEIMRMKQSFVGYRKVDEFPCFRVDPWVIKRTKKAIELLDKG</sequence>
<feature type="domain" description="LicD/FKTN/FKRP nucleotidyltransferase" evidence="5">
    <location>
        <begin position="618"/>
        <end position="668"/>
    </location>
</feature>
<keyword evidence="2" id="KW-0812">Transmembrane</keyword>
<dbReference type="InterPro" id="IPR007074">
    <property type="entry name" value="LicD/FKTN/FKRP_NTP_transf"/>
</dbReference>
<dbReference type="Proteomes" id="UP000094336">
    <property type="component" value="Unassembled WGS sequence"/>
</dbReference>
<reference evidence="7" key="1">
    <citation type="submission" date="2016-05" db="EMBL/GenBank/DDBJ databases">
        <title>Comparative genomics of biotechnologically important yeasts.</title>
        <authorList>
            <consortium name="DOE Joint Genome Institute"/>
            <person name="Riley R."/>
            <person name="Haridas S."/>
            <person name="Wolfe K.H."/>
            <person name="Lopes M.R."/>
            <person name="Hittinger C.T."/>
            <person name="Goker M."/>
            <person name="Salamov A."/>
            <person name="Wisecaver J."/>
            <person name="Long T.M."/>
            <person name="Aerts A.L."/>
            <person name="Barry K."/>
            <person name="Choi C."/>
            <person name="Clum A."/>
            <person name="Coughlan A.Y."/>
            <person name="Deshpande S."/>
            <person name="Douglass A.P."/>
            <person name="Hanson S.J."/>
            <person name="Klenk H.-P."/>
            <person name="Labutti K."/>
            <person name="Lapidus A."/>
            <person name="Lindquist E."/>
            <person name="Lipzen A."/>
            <person name="Meier-Kolthoff J.P."/>
            <person name="Ohm R.A."/>
            <person name="Otillar R.P."/>
            <person name="Pangilinan J."/>
            <person name="Peng Y."/>
            <person name="Rokas A."/>
            <person name="Rosa C.A."/>
            <person name="Scheuner C."/>
            <person name="Sibirny A.A."/>
            <person name="Slot J.C."/>
            <person name="Stielow J.B."/>
            <person name="Sun H."/>
            <person name="Kurtzman C.P."/>
            <person name="Blackwell M."/>
            <person name="Grigoriev I.V."/>
            <person name="Jeffries T.W."/>
        </authorList>
    </citation>
    <scope>NUCLEOTIDE SEQUENCE [LARGE SCALE GENOMIC DNA]</scope>
    <source>
        <strain evidence="7">NRRL Y-12698</strain>
    </source>
</reference>
<dbReference type="PANTHER" id="PTHR15407">
    <property type="entry name" value="FUKUTIN-RELATED"/>
    <property type="match status" value="1"/>
</dbReference>
<organism evidence="6 7">
    <name type="scientific">Babjeviella inositovora NRRL Y-12698</name>
    <dbReference type="NCBI Taxonomy" id="984486"/>
    <lineage>
        <taxon>Eukaryota</taxon>
        <taxon>Fungi</taxon>
        <taxon>Dikarya</taxon>
        <taxon>Ascomycota</taxon>
        <taxon>Saccharomycotina</taxon>
        <taxon>Pichiomycetes</taxon>
        <taxon>Serinales incertae sedis</taxon>
        <taxon>Babjeviella</taxon>
    </lineage>
</organism>
<dbReference type="EMBL" id="KV454436">
    <property type="protein sequence ID" value="ODQ78337.1"/>
    <property type="molecule type" value="Genomic_DNA"/>
</dbReference>
<keyword evidence="3" id="KW-1133">Transmembrane helix</keyword>
<evidence type="ECO:0000256" key="2">
    <source>
        <dbReference type="ARBA" id="ARBA00022692"/>
    </source>
</evidence>
<proteinExistence type="predicted"/>
<dbReference type="STRING" id="984486.A0A1E3QMW2"/>
<name>A0A1E3QMW2_9ASCO</name>
<dbReference type="RefSeq" id="XP_018983665.1">
    <property type="nucleotide sequence ID" value="XM_019129647.1"/>
</dbReference>
<keyword evidence="4" id="KW-0472">Membrane</keyword>
<evidence type="ECO:0000256" key="1">
    <source>
        <dbReference type="ARBA" id="ARBA00004167"/>
    </source>
</evidence>
<keyword evidence="7" id="KW-1185">Reference proteome</keyword>
<comment type="subcellular location">
    <subcellularLocation>
        <location evidence="1">Membrane</location>
        <topology evidence="1">Single-pass membrane protein</topology>
    </subcellularLocation>
</comment>
<accession>A0A1E3QMW2</accession>
<dbReference type="GO" id="GO:0016020">
    <property type="term" value="C:membrane"/>
    <property type="evidence" value="ECO:0007669"/>
    <property type="project" value="UniProtKB-SubCell"/>
</dbReference>
<evidence type="ECO:0000256" key="3">
    <source>
        <dbReference type="ARBA" id="ARBA00022989"/>
    </source>
</evidence>
<evidence type="ECO:0000256" key="4">
    <source>
        <dbReference type="ARBA" id="ARBA00023136"/>
    </source>
</evidence>
<dbReference type="AlphaFoldDB" id="A0A1E3QMW2"/>
<protein>
    <recommendedName>
        <fullName evidence="5">LicD/FKTN/FKRP nucleotidyltransferase domain-containing protein</fullName>
    </recommendedName>
</protein>
<dbReference type="OrthoDB" id="444255at2759"/>
<feature type="domain" description="LicD/FKTN/FKRP nucleotidyltransferase" evidence="5">
    <location>
        <begin position="459"/>
        <end position="582"/>
    </location>
</feature>
<evidence type="ECO:0000259" key="5">
    <source>
        <dbReference type="Pfam" id="PF04991"/>
    </source>
</evidence>
<dbReference type="GO" id="GO:0009100">
    <property type="term" value="P:glycoprotein metabolic process"/>
    <property type="evidence" value="ECO:0007669"/>
    <property type="project" value="UniProtKB-ARBA"/>
</dbReference>
<evidence type="ECO:0000313" key="6">
    <source>
        <dbReference type="EMBL" id="ODQ78337.1"/>
    </source>
</evidence>
<dbReference type="PANTHER" id="PTHR15407:SF28">
    <property type="entry name" value="RIBITOL-5-PHOSPHATE TRANSFERASE FKTN"/>
    <property type="match status" value="1"/>
</dbReference>
<dbReference type="GeneID" id="30147500"/>
<dbReference type="InterPro" id="IPR009644">
    <property type="entry name" value="FKTN/MNN4/W02B3.4-1"/>
</dbReference>
<dbReference type="Pfam" id="PF04991">
    <property type="entry name" value="LicD"/>
    <property type="match status" value="2"/>
</dbReference>
<gene>
    <name evidence="6" type="ORF">BABINDRAFT_162972</name>
</gene>
<evidence type="ECO:0000313" key="7">
    <source>
        <dbReference type="Proteomes" id="UP000094336"/>
    </source>
</evidence>